<keyword evidence="2 4" id="KW-0863">Zinc-finger</keyword>
<feature type="region of interest" description="Disordered" evidence="5">
    <location>
        <begin position="338"/>
        <end position="483"/>
    </location>
</feature>
<comment type="caution">
    <text evidence="7">The sequence shown here is derived from an EMBL/GenBank/DDBJ whole genome shotgun (WGS) entry which is preliminary data.</text>
</comment>
<reference evidence="7 8" key="1">
    <citation type="submission" date="2024-02" db="EMBL/GenBank/DDBJ databases">
        <title>De novo assembly and annotation of 12 fungi associated with fruit tree decline syndrome in Ontario, Canada.</title>
        <authorList>
            <person name="Sulman M."/>
            <person name="Ellouze W."/>
            <person name="Ilyukhin E."/>
        </authorList>
    </citation>
    <scope>NUCLEOTIDE SEQUENCE [LARGE SCALE GENOMIC DNA]</scope>
    <source>
        <strain evidence="7 8">M42-189</strain>
    </source>
</reference>
<dbReference type="InterPro" id="IPR000571">
    <property type="entry name" value="Znf_CCCH"/>
</dbReference>
<feature type="compositionally biased region" description="Basic and acidic residues" evidence="5">
    <location>
        <begin position="366"/>
        <end position="385"/>
    </location>
</feature>
<proteinExistence type="predicted"/>
<dbReference type="PROSITE" id="PS50103">
    <property type="entry name" value="ZF_C3H1"/>
    <property type="match status" value="1"/>
</dbReference>
<protein>
    <recommendedName>
        <fullName evidence="6">C3H1-type domain-containing protein</fullName>
    </recommendedName>
</protein>
<evidence type="ECO:0000313" key="8">
    <source>
        <dbReference type="Proteomes" id="UP001521785"/>
    </source>
</evidence>
<feature type="domain" description="C3H1-type" evidence="6">
    <location>
        <begin position="272"/>
        <end position="300"/>
    </location>
</feature>
<feature type="region of interest" description="Disordered" evidence="5">
    <location>
        <begin position="129"/>
        <end position="197"/>
    </location>
</feature>
<feature type="region of interest" description="Disordered" evidence="5">
    <location>
        <begin position="504"/>
        <end position="534"/>
    </location>
</feature>
<keyword evidence="8" id="KW-1185">Reference proteome</keyword>
<evidence type="ECO:0000256" key="2">
    <source>
        <dbReference type="ARBA" id="ARBA00022771"/>
    </source>
</evidence>
<name>A0ABR3QQL2_9PLEO</name>
<organism evidence="7 8">
    <name type="scientific">Paraconiothyrium brasiliense</name>
    <dbReference type="NCBI Taxonomy" id="300254"/>
    <lineage>
        <taxon>Eukaryota</taxon>
        <taxon>Fungi</taxon>
        <taxon>Dikarya</taxon>
        <taxon>Ascomycota</taxon>
        <taxon>Pezizomycotina</taxon>
        <taxon>Dothideomycetes</taxon>
        <taxon>Pleosporomycetidae</taxon>
        <taxon>Pleosporales</taxon>
        <taxon>Massarineae</taxon>
        <taxon>Didymosphaeriaceae</taxon>
        <taxon>Paraconiothyrium</taxon>
    </lineage>
</organism>
<gene>
    <name evidence="7" type="ORF">SLS60_010165</name>
</gene>
<sequence>MAIHAQALSSPSALPKTVRYYIERNPGNLLIPLIPVDQLLYQPQGVPTQLSKRQISDEKWQRVTGATEAAVVLPGLPRSPVTPTYRAPDYNVMVDAAVQVTEQNSEPEPEPEPEPSAAATHPAPIVEQHECKQQQRDIKKKKQTHAESVSLSMSTNAPPIVQRNLTLTSANHCDREDSSTGPAKAQGAIERQPSIRTHMNDYHMAPRSAPLPEIRRNVAMRDKDNDIARELHTETPRAFDSRIEKDQLTTDISNDSRYRLLGLRTNSTRSNSQPKIFCTHWISTGECSWGFRCRYKHEMPSLDVLKKETGFRAVPRWYKEKMAIQGRGPTWIERRMEAQKEGHSHSDGMEVHSPREFPDPSFLKSLQRDSGGDAKQDVRTKRVGQERSLMSSLIDVDPPTLPINPIDSDHSASDLDELPPPITTPTENNKRTLTTLRRHSQISWSSDTTDNSLHVKQPSKPTSPSNKVKLGPAPKPKMGLSASKYAPTGHEILVAKIRRAPVQAQTFRQNESSTSEEDVAMKHRGHHVMEQSLL</sequence>
<feature type="compositionally biased region" description="Basic and acidic residues" evidence="5">
    <location>
        <begin position="338"/>
        <end position="358"/>
    </location>
</feature>
<dbReference type="InterPro" id="IPR036855">
    <property type="entry name" value="Znf_CCCH_sf"/>
</dbReference>
<feature type="compositionally biased region" description="Polar residues" evidence="5">
    <location>
        <begin position="504"/>
        <end position="513"/>
    </location>
</feature>
<accession>A0ABR3QQL2</accession>
<dbReference type="SUPFAM" id="SSF90229">
    <property type="entry name" value="CCCH zinc finger"/>
    <property type="match status" value="1"/>
</dbReference>
<dbReference type="Proteomes" id="UP001521785">
    <property type="component" value="Unassembled WGS sequence"/>
</dbReference>
<feature type="compositionally biased region" description="Polar residues" evidence="5">
    <location>
        <begin position="146"/>
        <end position="171"/>
    </location>
</feature>
<keyword evidence="3 4" id="KW-0862">Zinc</keyword>
<feature type="compositionally biased region" description="Polar residues" evidence="5">
    <location>
        <begin position="424"/>
        <end position="466"/>
    </location>
</feature>
<feature type="region of interest" description="Disordered" evidence="5">
    <location>
        <begin position="101"/>
        <end position="120"/>
    </location>
</feature>
<evidence type="ECO:0000256" key="4">
    <source>
        <dbReference type="PROSITE-ProRule" id="PRU00723"/>
    </source>
</evidence>
<dbReference type="EMBL" id="JAKJXO020000017">
    <property type="protein sequence ID" value="KAL1594405.1"/>
    <property type="molecule type" value="Genomic_DNA"/>
</dbReference>
<evidence type="ECO:0000313" key="7">
    <source>
        <dbReference type="EMBL" id="KAL1594405.1"/>
    </source>
</evidence>
<evidence type="ECO:0000259" key="6">
    <source>
        <dbReference type="PROSITE" id="PS50103"/>
    </source>
</evidence>
<evidence type="ECO:0000256" key="1">
    <source>
        <dbReference type="ARBA" id="ARBA00022723"/>
    </source>
</evidence>
<evidence type="ECO:0000256" key="5">
    <source>
        <dbReference type="SAM" id="MobiDB-lite"/>
    </source>
</evidence>
<keyword evidence="1 4" id="KW-0479">Metal-binding</keyword>
<evidence type="ECO:0000256" key="3">
    <source>
        <dbReference type="ARBA" id="ARBA00022833"/>
    </source>
</evidence>
<feature type="zinc finger region" description="C3H1-type" evidence="4">
    <location>
        <begin position="272"/>
        <end position="300"/>
    </location>
</feature>